<evidence type="ECO:0000313" key="6">
    <source>
        <dbReference type="EMBL" id="CAH1785895.1"/>
    </source>
</evidence>
<dbReference type="Proteomes" id="UP000749559">
    <property type="component" value="Unassembled WGS sequence"/>
</dbReference>
<name>A0A8J1U060_OWEFU</name>
<evidence type="ECO:0000256" key="5">
    <source>
        <dbReference type="ARBA" id="ARBA00022837"/>
    </source>
</evidence>
<protein>
    <submittedName>
        <fullName evidence="6">Uncharacterized protein</fullName>
    </submittedName>
</protein>
<comment type="similarity">
    <text evidence="2">Belongs to the sulfatase family.</text>
</comment>
<dbReference type="InterPro" id="IPR024607">
    <property type="entry name" value="Sulfatase_CS"/>
</dbReference>
<keyword evidence="4" id="KW-0378">Hydrolase</keyword>
<dbReference type="SUPFAM" id="SSF53649">
    <property type="entry name" value="Alkaline phosphatase-like"/>
    <property type="match status" value="1"/>
</dbReference>
<comment type="cofactor">
    <cofactor evidence="1">
        <name>Ca(2+)</name>
        <dbReference type="ChEBI" id="CHEBI:29108"/>
    </cofactor>
</comment>
<evidence type="ECO:0000256" key="1">
    <source>
        <dbReference type="ARBA" id="ARBA00001913"/>
    </source>
</evidence>
<comment type="caution">
    <text evidence="6">The sequence shown here is derived from an EMBL/GenBank/DDBJ whole genome shotgun (WGS) entry which is preliminary data.</text>
</comment>
<accession>A0A8J1U060</accession>
<dbReference type="AlphaFoldDB" id="A0A8J1U060"/>
<keyword evidence="5" id="KW-0106">Calcium</keyword>
<keyword evidence="3" id="KW-0479">Metal-binding</keyword>
<dbReference type="InterPro" id="IPR050738">
    <property type="entry name" value="Sulfatase"/>
</dbReference>
<dbReference type="EMBL" id="CAIIXF020000006">
    <property type="protein sequence ID" value="CAH1785895.1"/>
    <property type="molecule type" value="Genomic_DNA"/>
</dbReference>
<dbReference type="PROSITE" id="PS00523">
    <property type="entry name" value="SULFATASE_1"/>
    <property type="match status" value="1"/>
</dbReference>
<dbReference type="Gene3D" id="1.10.287.550">
    <property type="entry name" value="Helix hairpin bin"/>
    <property type="match status" value="1"/>
</dbReference>
<reference evidence="6" key="1">
    <citation type="submission" date="2022-03" db="EMBL/GenBank/DDBJ databases">
        <authorList>
            <person name="Martin C."/>
        </authorList>
    </citation>
    <scope>NUCLEOTIDE SEQUENCE</scope>
</reference>
<dbReference type="InterPro" id="IPR017850">
    <property type="entry name" value="Alkaline_phosphatase_core_sf"/>
</dbReference>
<dbReference type="Pfam" id="PF00884">
    <property type="entry name" value="Sulfatase"/>
    <property type="match status" value="1"/>
</dbReference>
<dbReference type="Gene3D" id="3.30.1120.10">
    <property type="match status" value="1"/>
</dbReference>
<evidence type="ECO:0000256" key="4">
    <source>
        <dbReference type="ARBA" id="ARBA00022801"/>
    </source>
</evidence>
<evidence type="ECO:0000256" key="3">
    <source>
        <dbReference type="ARBA" id="ARBA00022723"/>
    </source>
</evidence>
<dbReference type="InterPro" id="IPR000917">
    <property type="entry name" value="Sulfatase_N"/>
</dbReference>
<proteinExistence type="inferred from homology"/>
<dbReference type="GO" id="GO:0004065">
    <property type="term" value="F:arylsulfatase activity"/>
    <property type="evidence" value="ECO:0007669"/>
    <property type="project" value="TreeGrafter"/>
</dbReference>
<dbReference type="GO" id="GO:0046872">
    <property type="term" value="F:metal ion binding"/>
    <property type="evidence" value="ECO:0007669"/>
    <property type="project" value="UniProtKB-KW"/>
</dbReference>
<evidence type="ECO:0000256" key="2">
    <source>
        <dbReference type="ARBA" id="ARBA00008779"/>
    </source>
</evidence>
<gene>
    <name evidence="6" type="ORF">OFUS_LOCUS11897</name>
</gene>
<dbReference type="OrthoDB" id="103349at2759"/>
<dbReference type="PROSITE" id="PS00149">
    <property type="entry name" value="SULFATASE_2"/>
    <property type="match status" value="1"/>
</dbReference>
<sequence>MEMVKLLLKILLATFATVVTCNRPNIVIMLADDLGIGDVGCFGNDTINTPHIDGIAKEGVRLTHHLTAASVCTPSRAALLTGRYPVRSGMGSSNPLIRMNIHVAVPSGLPPSEVTIAEMLKQHGYKTAVIGKWHLGLNEKSYGDFNMHPLKQGFDSFYGSPMTNLKDFGNDGDSVIYAMHKRWRTVLLSTLALGLLTAFIVHRKLSAHVGIFIAIIVSLPCGYFYFTSSNMKMLNSVLMRDFDVVEQPIRFQNFTQRLVNEAREFLDARRMDKEPFLLYIPWLQVHTVLHTSPEFRGRSRHGKYGDNVEEMDWSVGEVVRYLKEFKLIDNTFVYFTSDNGGHKREFSIEGEMHGGYNGIYRGGKGDGGMDGGIRVPTVAMWKGHIPPGTIITAPTSVMDVFSTVAAITGANVPNDRLIDSVDILPLMKKKTSKPPHKFMYHYCGNQLHAVRYTPGNGDDVWKVHFYTPNYEPGTDTCKFLCMDCSKSIPHDPPLLYNIEKDPKESKEIDINSNTMYKDIIAKVNIAVAQHKGSVTPVVNQYRFDKIFWRPWLQPCCNFPHCNCIDPKYATITGQMEAKYL</sequence>
<dbReference type="Gene3D" id="3.40.720.10">
    <property type="entry name" value="Alkaline Phosphatase, subunit A"/>
    <property type="match status" value="1"/>
</dbReference>
<evidence type="ECO:0000313" key="7">
    <source>
        <dbReference type="Proteomes" id="UP000749559"/>
    </source>
</evidence>
<dbReference type="Pfam" id="PF14707">
    <property type="entry name" value="Sulfatase_C"/>
    <property type="match status" value="1"/>
</dbReference>
<keyword evidence="7" id="KW-1185">Reference proteome</keyword>
<dbReference type="PANTHER" id="PTHR42693">
    <property type="entry name" value="ARYLSULFATASE FAMILY MEMBER"/>
    <property type="match status" value="1"/>
</dbReference>
<dbReference type="PANTHER" id="PTHR42693:SF49">
    <property type="entry name" value="SULFATASE N-TERMINAL DOMAIN-CONTAINING PROTEIN"/>
    <property type="match status" value="1"/>
</dbReference>
<organism evidence="6 7">
    <name type="scientific">Owenia fusiformis</name>
    <name type="common">Polychaete worm</name>
    <dbReference type="NCBI Taxonomy" id="6347"/>
    <lineage>
        <taxon>Eukaryota</taxon>
        <taxon>Metazoa</taxon>
        <taxon>Spiralia</taxon>
        <taxon>Lophotrochozoa</taxon>
        <taxon>Annelida</taxon>
        <taxon>Polychaeta</taxon>
        <taxon>Sedentaria</taxon>
        <taxon>Canalipalpata</taxon>
        <taxon>Sabellida</taxon>
        <taxon>Oweniida</taxon>
        <taxon>Oweniidae</taxon>
        <taxon>Owenia</taxon>
    </lineage>
</organism>